<keyword evidence="9" id="KW-1185">Reference proteome</keyword>
<dbReference type="SMART" id="SM00388">
    <property type="entry name" value="HisKA"/>
    <property type="match status" value="1"/>
</dbReference>
<feature type="domain" description="Response regulatory" evidence="7">
    <location>
        <begin position="336"/>
        <end position="451"/>
    </location>
</feature>
<dbReference type="Pfam" id="PF00512">
    <property type="entry name" value="HisKA"/>
    <property type="match status" value="1"/>
</dbReference>
<gene>
    <name evidence="8" type="ORF">GEMMAAP_17790</name>
</gene>
<dbReference type="Proteomes" id="UP000076404">
    <property type="component" value="Chromosome"/>
</dbReference>
<dbReference type="eggNOG" id="COG4191">
    <property type="taxonomic scope" value="Bacteria"/>
</dbReference>
<dbReference type="Pfam" id="PF00072">
    <property type="entry name" value="Response_reg"/>
    <property type="match status" value="1"/>
</dbReference>
<dbReference type="GO" id="GO:0000155">
    <property type="term" value="F:phosphorelay sensor kinase activity"/>
    <property type="evidence" value="ECO:0007669"/>
    <property type="project" value="InterPro"/>
</dbReference>
<dbReference type="InterPro" id="IPR036097">
    <property type="entry name" value="HisK_dim/P_sf"/>
</dbReference>
<sequence>MIWHARLVRLGRLRTMLLLTAFSVAASVALVAVFFVVFEGQPEDLPAYFVPAVIVPAMVAPLVIHLLLGLAVELEAAHSQAAQQQEQLQRVRQLDLVGRLASGLAHDFNNLLTVVRANVEALGGATVREELSAIDDAAVRGARLTRRLLSISRHDVVERVAQPLAPLLRETEEMLRRVLPPNMQLEMPPVLPDVTLEFDHDAIQQALLNLALNARDAMGAHGRLTITVHGRQTEDGPWQVLEVRDNGPGMPPEVLGRATEPFFTTKAAHEGTGLGLAIVHRCMAQHNGRLVLDSEEGIGTTAALWFPSTLRGSDVIRRERVPTTPPTGIRRSERYDLLVIDDEPEIRSVTERALRRLGHRVTSVGDIAAAMAWLETAPKVDGIVSDVMMPGGTGIELVHLLRSAGRTTPVLLVSGFALEVLDDVLSADSSVAFLPKPWALDALMSGIESVIHKPNPDQPTAP</sequence>
<dbReference type="InterPro" id="IPR005467">
    <property type="entry name" value="His_kinase_dom"/>
</dbReference>
<keyword evidence="5" id="KW-1133">Transmembrane helix</keyword>
<evidence type="ECO:0000259" key="6">
    <source>
        <dbReference type="PROSITE" id="PS50109"/>
    </source>
</evidence>
<dbReference type="SMART" id="SM00387">
    <property type="entry name" value="HATPase_c"/>
    <property type="match status" value="1"/>
</dbReference>
<dbReference type="InterPro" id="IPR003594">
    <property type="entry name" value="HATPase_dom"/>
</dbReference>
<dbReference type="KEGG" id="gph:GEMMAAP_17790"/>
<keyword evidence="5" id="KW-0812">Transmembrane</keyword>
<dbReference type="PANTHER" id="PTHR43065">
    <property type="entry name" value="SENSOR HISTIDINE KINASE"/>
    <property type="match status" value="1"/>
</dbReference>
<proteinExistence type="predicted"/>
<dbReference type="InterPro" id="IPR003661">
    <property type="entry name" value="HisK_dim/P_dom"/>
</dbReference>
<dbReference type="InterPro" id="IPR001789">
    <property type="entry name" value="Sig_transdc_resp-reg_receiver"/>
</dbReference>
<dbReference type="AlphaFoldDB" id="A0A143BM38"/>
<protein>
    <recommendedName>
        <fullName evidence="2">histidine kinase</fullName>
        <ecNumber evidence="2">2.7.13.3</ecNumber>
    </recommendedName>
</protein>
<dbReference type="Gene3D" id="3.40.50.2300">
    <property type="match status" value="1"/>
</dbReference>
<dbReference type="STRING" id="1379270.GEMMAAP_17790"/>
<dbReference type="Gene3D" id="3.30.565.10">
    <property type="entry name" value="Histidine kinase-like ATPase, C-terminal domain"/>
    <property type="match status" value="1"/>
</dbReference>
<keyword evidence="3 4" id="KW-0597">Phosphoprotein</keyword>
<evidence type="ECO:0000259" key="7">
    <source>
        <dbReference type="PROSITE" id="PS50110"/>
    </source>
</evidence>
<dbReference type="InterPro" id="IPR011006">
    <property type="entry name" value="CheY-like_superfamily"/>
</dbReference>
<dbReference type="InterPro" id="IPR004358">
    <property type="entry name" value="Sig_transdc_His_kin-like_C"/>
</dbReference>
<feature type="transmembrane region" description="Helical" evidence="5">
    <location>
        <begin position="49"/>
        <end position="72"/>
    </location>
</feature>
<dbReference type="PRINTS" id="PR00344">
    <property type="entry name" value="BCTRLSENSOR"/>
</dbReference>
<name>A0A143BM38_9BACT</name>
<dbReference type="Gene3D" id="1.10.287.130">
    <property type="match status" value="1"/>
</dbReference>
<keyword evidence="5" id="KW-0472">Membrane</keyword>
<dbReference type="PANTHER" id="PTHR43065:SF42">
    <property type="entry name" value="TWO-COMPONENT SENSOR PPRA"/>
    <property type="match status" value="1"/>
</dbReference>
<dbReference type="InterPro" id="IPR036890">
    <property type="entry name" value="HATPase_C_sf"/>
</dbReference>
<dbReference type="CDD" id="cd00082">
    <property type="entry name" value="HisKA"/>
    <property type="match status" value="1"/>
</dbReference>
<dbReference type="SUPFAM" id="SSF52172">
    <property type="entry name" value="CheY-like"/>
    <property type="match status" value="1"/>
</dbReference>
<evidence type="ECO:0000313" key="8">
    <source>
        <dbReference type="EMBL" id="AMW06136.1"/>
    </source>
</evidence>
<reference evidence="8 9" key="1">
    <citation type="journal article" date="2014" name="Proc. Natl. Acad. Sci. U.S.A.">
        <title>Functional type 2 photosynthetic reaction centers found in the rare bacterial phylum Gemmatimonadetes.</title>
        <authorList>
            <person name="Zeng Y."/>
            <person name="Feng F."/>
            <person name="Medova H."/>
            <person name="Dean J."/>
            <person name="Koblizek M."/>
        </authorList>
    </citation>
    <scope>NUCLEOTIDE SEQUENCE [LARGE SCALE GENOMIC DNA]</scope>
    <source>
        <strain evidence="8 9">AP64</strain>
    </source>
</reference>
<feature type="domain" description="Histidine kinase" evidence="6">
    <location>
        <begin position="103"/>
        <end position="310"/>
    </location>
</feature>
<organism evidence="8 9">
    <name type="scientific">Gemmatimonas phototrophica</name>
    <dbReference type="NCBI Taxonomy" id="1379270"/>
    <lineage>
        <taxon>Bacteria</taxon>
        <taxon>Pseudomonadati</taxon>
        <taxon>Gemmatimonadota</taxon>
        <taxon>Gemmatimonadia</taxon>
        <taxon>Gemmatimonadales</taxon>
        <taxon>Gemmatimonadaceae</taxon>
        <taxon>Gemmatimonas</taxon>
    </lineage>
</organism>
<evidence type="ECO:0000256" key="3">
    <source>
        <dbReference type="ARBA" id="ARBA00022553"/>
    </source>
</evidence>
<dbReference type="SUPFAM" id="SSF55874">
    <property type="entry name" value="ATPase domain of HSP90 chaperone/DNA topoisomerase II/histidine kinase"/>
    <property type="match status" value="1"/>
</dbReference>
<feature type="transmembrane region" description="Helical" evidence="5">
    <location>
        <begin position="16"/>
        <end position="37"/>
    </location>
</feature>
<dbReference type="SUPFAM" id="SSF47384">
    <property type="entry name" value="Homodimeric domain of signal transducing histidine kinase"/>
    <property type="match status" value="1"/>
</dbReference>
<evidence type="ECO:0000313" key="9">
    <source>
        <dbReference type="Proteomes" id="UP000076404"/>
    </source>
</evidence>
<dbReference type="EMBL" id="CP011454">
    <property type="protein sequence ID" value="AMW06136.1"/>
    <property type="molecule type" value="Genomic_DNA"/>
</dbReference>
<comment type="catalytic activity">
    <reaction evidence="1">
        <text>ATP + protein L-histidine = ADP + protein N-phospho-L-histidine.</text>
        <dbReference type="EC" id="2.7.13.3"/>
    </reaction>
</comment>
<dbReference type="EC" id="2.7.13.3" evidence="2"/>
<dbReference type="PROSITE" id="PS50109">
    <property type="entry name" value="HIS_KIN"/>
    <property type="match status" value="1"/>
</dbReference>
<evidence type="ECO:0000256" key="1">
    <source>
        <dbReference type="ARBA" id="ARBA00000085"/>
    </source>
</evidence>
<dbReference type="CDD" id="cd00156">
    <property type="entry name" value="REC"/>
    <property type="match status" value="1"/>
</dbReference>
<dbReference type="PROSITE" id="PS50110">
    <property type="entry name" value="RESPONSE_REGULATORY"/>
    <property type="match status" value="1"/>
</dbReference>
<evidence type="ECO:0000256" key="2">
    <source>
        <dbReference type="ARBA" id="ARBA00012438"/>
    </source>
</evidence>
<evidence type="ECO:0000256" key="4">
    <source>
        <dbReference type="PROSITE-ProRule" id="PRU00169"/>
    </source>
</evidence>
<accession>A0A143BM38</accession>
<evidence type="ECO:0000256" key="5">
    <source>
        <dbReference type="SAM" id="Phobius"/>
    </source>
</evidence>
<dbReference type="Pfam" id="PF02518">
    <property type="entry name" value="HATPase_c"/>
    <property type="match status" value="1"/>
</dbReference>
<dbReference type="SMART" id="SM00448">
    <property type="entry name" value="REC"/>
    <property type="match status" value="1"/>
</dbReference>
<reference evidence="8 9" key="2">
    <citation type="journal article" date="2016" name="Environ. Microbiol. Rep.">
        <title>Metagenomic evidence for the presence of phototrophic Gemmatimonadetes bacteria in diverse environments.</title>
        <authorList>
            <person name="Zeng Y."/>
            <person name="Baumbach J."/>
            <person name="Barbosa E.G."/>
            <person name="Azevedo V."/>
            <person name="Zhang C."/>
            <person name="Koblizek M."/>
        </authorList>
    </citation>
    <scope>NUCLEOTIDE SEQUENCE [LARGE SCALE GENOMIC DNA]</scope>
    <source>
        <strain evidence="8 9">AP64</strain>
    </source>
</reference>
<feature type="modified residue" description="4-aspartylphosphate" evidence="4">
    <location>
        <position position="386"/>
    </location>
</feature>